<dbReference type="InterPro" id="IPR018689">
    <property type="entry name" value="Imm33_dom"/>
</dbReference>
<evidence type="ECO:0000313" key="4">
    <source>
        <dbReference type="Proteomes" id="UP000244184"/>
    </source>
</evidence>
<name>A0A2T6G4S4_9BACL</name>
<feature type="domain" description="DUF2314" evidence="2">
    <location>
        <begin position="34"/>
        <end position="96"/>
    </location>
</feature>
<accession>A0A2T6G4S4</accession>
<dbReference type="Pfam" id="PF10077">
    <property type="entry name" value="DUF2314"/>
    <property type="match status" value="1"/>
</dbReference>
<reference evidence="3 4" key="1">
    <citation type="submission" date="2018-03" db="EMBL/GenBank/DDBJ databases">
        <title>Genome sequence of Paenibacillus elgii strain AC13 an antimicrobial compound producing bacteria.</title>
        <authorList>
            <person name="Kurokawa A.S."/>
            <person name="Araujo J.F."/>
            <person name="Costa R.A."/>
            <person name="Ortega D.B."/>
            <person name="Pires A.S."/>
            <person name="Pappas G.J.Jr."/>
            <person name="Franco O.L."/>
            <person name="Barreto C."/>
            <person name="Magalhaes B.S."/>
            <person name="Kruger R.H."/>
        </authorList>
    </citation>
    <scope>NUCLEOTIDE SEQUENCE [LARGE SCALE GENOMIC DNA]</scope>
    <source>
        <strain evidence="3 4">AC13</strain>
    </source>
</reference>
<dbReference type="RefSeq" id="WP_108531580.1">
    <property type="nucleotide sequence ID" value="NZ_PYHP01000030.1"/>
</dbReference>
<organism evidence="3 4">
    <name type="scientific">Paenibacillus elgii</name>
    <dbReference type="NCBI Taxonomy" id="189691"/>
    <lineage>
        <taxon>Bacteria</taxon>
        <taxon>Bacillati</taxon>
        <taxon>Bacillota</taxon>
        <taxon>Bacilli</taxon>
        <taxon>Bacillales</taxon>
        <taxon>Paenibacillaceae</taxon>
        <taxon>Paenibacillus</taxon>
    </lineage>
</organism>
<dbReference type="Proteomes" id="UP000244184">
    <property type="component" value="Unassembled WGS sequence"/>
</dbReference>
<gene>
    <name evidence="3" type="ORF">C8Z91_10935</name>
</gene>
<dbReference type="PANTHER" id="PTHR38743:SF2">
    <property type="entry name" value="DUF2185 DOMAIN-CONTAINING PROTEIN"/>
    <property type="match status" value="1"/>
</dbReference>
<proteinExistence type="predicted"/>
<protein>
    <submittedName>
        <fullName evidence="3">DUF2185 domain-containing protein</fullName>
    </submittedName>
</protein>
<dbReference type="EMBL" id="PYHP01000030">
    <property type="protein sequence ID" value="PUA39151.1"/>
    <property type="molecule type" value="Genomic_DNA"/>
</dbReference>
<evidence type="ECO:0000259" key="1">
    <source>
        <dbReference type="Pfam" id="PF09951"/>
    </source>
</evidence>
<dbReference type="PANTHER" id="PTHR38743">
    <property type="entry name" value="SIMILAR TO GLYOXYLASE I FAMILY PROTEIN"/>
    <property type="match status" value="1"/>
</dbReference>
<sequence>MKWKLDRAVDLHKESPYTFYLPSDYVLNQLKAGDLVKLIFMAEETLDNGYEGERMWVEILERNGSEFRGKLMNKPHYLESLHYGDLIHFNLIHICDTQLDDPYAMDMDYYLEQKVTVSNDVLARNEFNLMLRFEPYDESDLGWVFFSGHEEDGFNADADHFQFISVGKMLNIDDSILAFINDTVPCAYERDRGTAKFVRIENYDWSIHA</sequence>
<feature type="domain" description="Immunity protein Imm33" evidence="1">
    <location>
        <begin position="115"/>
        <end position="200"/>
    </location>
</feature>
<dbReference type="InterPro" id="IPR018756">
    <property type="entry name" value="DUF2314"/>
</dbReference>
<comment type="caution">
    <text evidence="3">The sequence shown here is derived from an EMBL/GenBank/DDBJ whole genome shotgun (WGS) entry which is preliminary data.</text>
</comment>
<evidence type="ECO:0000259" key="2">
    <source>
        <dbReference type="Pfam" id="PF10077"/>
    </source>
</evidence>
<dbReference type="Pfam" id="PF09951">
    <property type="entry name" value="Imm33"/>
    <property type="match status" value="1"/>
</dbReference>
<dbReference type="AlphaFoldDB" id="A0A2T6G4S4"/>
<evidence type="ECO:0000313" key="3">
    <source>
        <dbReference type="EMBL" id="PUA39151.1"/>
    </source>
</evidence>